<protein>
    <submittedName>
        <fullName evidence="4">T9SS type A sorting domain-containing protein</fullName>
    </submittedName>
</protein>
<evidence type="ECO:0000313" key="4">
    <source>
        <dbReference type="EMBL" id="RYM34580.1"/>
    </source>
</evidence>
<evidence type="ECO:0000256" key="2">
    <source>
        <dbReference type="SAM" id="SignalP"/>
    </source>
</evidence>
<name>A0A4Q4KNI9_9FLAO</name>
<dbReference type="Gene3D" id="2.40.128.720">
    <property type="match status" value="2"/>
</dbReference>
<keyword evidence="1 2" id="KW-0732">Signal</keyword>
<comment type="caution">
    <text evidence="4">The sequence shown here is derived from an EMBL/GenBank/DDBJ whole genome shotgun (WGS) entry which is preliminary data.</text>
</comment>
<keyword evidence="5" id="KW-1185">Reference proteome</keyword>
<accession>A0A4Q4KNI9</accession>
<sequence length="385" mass="44478">MKKSILFILAILSFTVNGQTKLESSVEEYFDGVSWEKSYGTDYEYDNNKNLLAATNFQWTISGWSENSKTTYTYNSINKVSEQIESDWDGISQFEETQKTTYTYNSEGKVSQTMIQYWNGSQWENSEKEDYTYTNSRISMVEFSEFDGSQWESDTRFTTTYTGTNLSKVSLELYFGPQWEEVMRIMVTHNSSNKIVSTKLEEFDGSIWTEFELINYDLDANFNRLKETDIYDGLIESKTEYTYDLSAQLSSFAHPFKEASPLEYFVEEFPHVNKVLTETYFEYDTQTSAFTPGDRTTYNYNSQIVLGVEKAKEIQAINLYPNPASDFIQINGITKSENVSVYTVLGVKVFDAVIKENEKLDVQGLNNGLYLLKFENGTALKFLKK</sequence>
<feature type="chain" id="PRO_5020957193" evidence="2">
    <location>
        <begin position="19"/>
        <end position="385"/>
    </location>
</feature>
<evidence type="ECO:0000256" key="1">
    <source>
        <dbReference type="ARBA" id="ARBA00022729"/>
    </source>
</evidence>
<dbReference type="Pfam" id="PF18962">
    <property type="entry name" value="Por_Secre_tail"/>
    <property type="match status" value="1"/>
</dbReference>
<feature type="signal peptide" evidence="2">
    <location>
        <begin position="1"/>
        <end position="18"/>
    </location>
</feature>
<feature type="domain" description="Secretion system C-terminal sorting" evidence="3">
    <location>
        <begin position="319"/>
        <end position="381"/>
    </location>
</feature>
<dbReference type="Proteomes" id="UP000293952">
    <property type="component" value="Unassembled WGS sequence"/>
</dbReference>
<dbReference type="NCBIfam" id="TIGR04183">
    <property type="entry name" value="Por_Secre_tail"/>
    <property type="match status" value="1"/>
</dbReference>
<dbReference type="OrthoDB" id="1491720at2"/>
<dbReference type="RefSeq" id="WP_130092589.1">
    <property type="nucleotide sequence ID" value="NZ_SETE01000002.1"/>
</dbReference>
<organism evidence="4 5">
    <name type="scientific">Brumimicrobium glaciale</name>
    <dbReference type="NCBI Taxonomy" id="200475"/>
    <lineage>
        <taxon>Bacteria</taxon>
        <taxon>Pseudomonadati</taxon>
        <taxon>Bacteroidota</taxon>
        <taxon>Flavobacteriia</taxon>
        <taxon>Flavobacteriales</taxon>
        <taxon>Crocinitomicaceae</taxon>
        <taxon>Brumimicrobium</taxon>
    </lineage>
</organism>
<proteinExistence type="predicted"/>
<reference evidence="4 5" key="1">
    <citation type="submission" date="2019-02" db="EMBL/GenBank/DDBJ databases">
        <title>Genome sequence of the sea-ice species Brumimicrobium glaciale.</title>
        <authorList>
            <person name="Bowman J.P."/>
        </authorList>
    </citation>
    <scope>NUCLEOTIDE SEQUENCE [LARGE SCALE GENOMIC DNA]</scope>
    <source>
        <strain evidence="4 5">IC156</strain>
    </source>
</reference>
<evidence type="ECO:0000313" key="5">
    <source>
        <dbReference type="Proteomes" id="UP000293952"/>
    </source>
</evidence>
<gene>
    <name evidence="4" type="ORF">ERX46_04180</name>
</gene>
<dbReference type="InterPro" id="IPR026444">
    <property type="entry name" value="Secre_tail"/>
</dbReference>
<evidence type="ECO:0000259" key="3">
    <source>
        <dbReference type="Pfam" id="PF18962"/>
    </source>
</evidence>
<dbReference type="EMBL" id="SETE01000002">
    <property type="protein sequence ID" value="RYM34580.1"/>
    <property type="molecule type" value="Genomic_DNA"/>
</dbReference>
<dbReference type="AlphaFoldDB" id="A0A4Q4KNI9"/>